<proteinExistence type="predicted"/>
<dbReference type="OrthoDB" id="10545871at2759"/>
<reference evidence="1 2" key="1">
    <citation type="submission" date="2019-07" db="EMBL/GenBank/DDBJ databases">
        <title>Finished genome of Venturia effusa.</title>
        <authorList>
            <person name="Young C.A."/>
            <person name="Cox M.P."/>
            <person name="Ganley A.R.D."/>
            <person name="David W.J."/>
        </authorList>
    </citation>
    <scope>NUCLEOTIDE SEQUENCE [LARGE SCALE GENOMIC DNA]</scope>
    <source>
        <strain evidence="2">albino</strain>
    </source>
</reference>
<organism evidence="1 2">
    <name type="scientific">Venturia effusa</name>
    <dbReference type="NCBI Taxonomy" id="50376"/>
    <lineage>
        <taxon>Eukaryota</taxon>
        <taxon>Fungi</taxon>
        <taxon>Dikarya</taxon>
        <taxon>Ascomycota</taxon>
        <taxon>Pezizomycotina</taxon>
        <taxon>Dothideomycetes</taxon>
        <taxon>Pleosporomycetidae</taxon>
        <taxon>Venturiales</taxon>
        <taxon>Venturiaceae</taxon>
        <taxon>Venturia</taxon>
    </lineage>
</organism>
<accession>A0A517L2S8</accession>
<dbReference type="EMBL" id="CP042188">
    <property type="protein sequence ID" value="QDS69937.1"/>
    <property type="molecule type" value="Genomic_DNA"/>
</dbReference>
<sequence length="132" mass="15497">MSPPPTTMAPPTHKKPKARTTFLSLPLEIRQNILLASDEHLKIPDYDHAKAAKLPYPSRLSAMDQWTSKKLVRLKYIELKDEELRRYKAEVIKWVNSLKGIKEIRGDVRWVRKMWKKKVRSVGKERGLVIWP</sequence>
<protein>
    <submittedName>
        <fullName evidence="1">Uncharacterized protein</fullName>
    </submittedName>
</protein>
<gene>
    <name evidence="1" type="ORF">FKW77_001929</name>
</gene>
<evidence type="ECO:0000313" key="2">
    <source>
        <dbReference type="Proteomes" id="UP000316270"/>
    </source>
</evidence>
<dbReference type="Proteomes" id="UP000316270">
    <property type="component" value="Chromosome 4"/>
</dbReference>
<keyword evidence="2" id="KW-1185">Reference proteome</keyword>
<name>A0A517L2S8_9PEZI</name>
<evidence type="ECO:0000313" key="1">
    <source>
        <dbReference type="EMBL" id="QDS69937.1"/>
    </source>
</evidence>
<dbReference type="AlphaFoldDB" id="A0A517L2S8"/>